<evidence type="ECO:0000313" key="2">
    <source>
        <dbReference type="Proteomes" id="UP001202328"/>
    </source>
</evidence>
<dbReference type="InterPro" id="IPR032675">
    <property type="entry name" value="LRR_dom_sf"/>
</dbReference>
<comment type="caution">
    <text evidence="1">The sequence shown here is derived from an EMBL/GenBank/DDBJ whole genome shotgun (WGS) entry which is preliminary data.</text>
</comment>
<organism evidence="1 2">
    <name type="scientific">Papaver atlanticum</name>
    <dbReference type="NCBI Taxonomy" id="357466"/>
    <lineage>
        <taxon>Eukaryota</taxon>
        <taxon>Viridiplantae</taxon>
        <taxon>Streptophyta</taxon>
        <taxon>Embryophyta</taxon>
        <taxon>Tracheophyta</taxon>
        <taxon>Spermatophyta</taxon>
        <taxon>Magnoliopsida</taxon>
        <taxon>Ranunculales</taxon>
        <taxon>Papaveraceae</taxon>
        <taxon>Papaveroideae</taxon>
        <taxon>Papaver</taxon>
    </lineage>
</organism>
<dbReference type="Proteomes" id="UP001202328">
    <property type="component" value="Unassembled WGS sequence"/>
</dbReference>
<reference evidence="1" key="1">
    <citation type="submission" date="2022-04" db="EMBL/GenBank/DDBJ databases">
        <title>A functionally conserved STORR gene fusion in Papaver species that diverged 16.8 million years ago.</title>
        <authorList>
            <person name="Catania T."/>
        </authorList>
    </citation>
    <scope>NUCLEOTIDE SEQUENCE</scope>
    <source>
        <strain evidence="1">S-188037</strain>
    </source>
</reference>
<sequence>MLFILEKRLSFLLQNCRELGLLSIRFCSKITGIGFLECPKTLTKLKAIGCKFKASGCGLDERILAAIVRKAGEGCIDTEAVVTISKGCPLLKKLILTRCDNIELEGWEAIGRKCKNLEILSVQG</sequence>
<name>A0AAD4T7L8_9MAGN</name>
<protein>
    <submittedName>
        <fullName evidence="1">Uncharacterized protein</fullName>
    </submittedName>
</protein>
<accession>A0AAD4T7L8</accession>
<evidence type="ECO:0000313" key="1">
    <source>
        <dbReference type="EMBL" id="KAI3940812.1"/>
    </source>
</evidence>
<keyword evidence="2" id="KW-1185">Reference proteome</keyword>
<dbReference type="EMBL" id="JAJJMB010005117">
    <property type="protein sequence ID" value="KAI3940812.1"/>
    <property type="molecule type" value="Genomic_DNA"/>
</dbReference>
<proteinExistence type="predicted"/>
<dbReference type="AlphaFoldDB" id="A0AAD4T7L8"/>
<gene>
    <name evidence="1" type="ORF">MKW98_030131</name>
</gene>
<dbReference type="SUPFAM" id="SSF52047">
    <property type="entry name" value="RNI-like"/>
    <property type="match status" value="1"/>
</dbReference>
<dbReference type="Gene3D" id="3.80.10.10">
    <property type="entry name" value="Ribonuclease Inhibitor"/>
    <property type="match status" value="1"/>
</dbReference>